<evidence type="ECO:0000259" key="8">
    <source>
        <dbReference type="Pfam" id="PF00749"/>
    </source>
</evidence>
<dbReference type="Pfam" id="PF00749">
    <property type="entry name" value="tRNA-synt_1c"/>
    <property type="match status" value="2"/>
</dbReference>
<dbReference type="GO" id="GO:0004818">
    <property type="term" value="F:glutamate-tRNA ligase activity"/>
    <property type="evidence" value="ECO:0007669"/>
    <property type="project" value="UniProtKB-UniRule"/>
</dbReference>
<keyword evidence="4 7" id="KW-0067">ATP-binding</keyword>
<dbReference type="InterPro" id="IPR014729">
    <property type="entry name" value="Rossmann-like_a/b/a_fold"/>
</dbReference>
<dbReference type="GO" id="GO:0008270">
    <property type="term" value="F:zinc ion binding"/>
    <property type="evidence" value="ECO:0007669"/>
    <property type="project" value="InterPro"/>
</dbReference>
<dbReference type="InterPro" id="IPR020058">
    <property type="entry name" value="Glu/Gln-tRNA-synth_Ib_cat-dom"/>
</dbReference>
<evidence type="ECO:0000256" key="6">
    <source>
        <dbReference type="ARBA" id="ARBA00023146"/>
    </source>
</evidence>
<dbReference type="InterPro" id="IPR033910">
    <property type="entry name" value="GluRS_core"/>
</dbReference>
<reference evidence="10 11" key="1">
    <citation type="submission" date="2020-07" db="EMBL/GenBank/DDBJ databases">
        <authorList>
            <person name="Feng X."/>
        </authorList>
    </citation>
    <scope>NUCLEOTIDE SEQUENCE [LARGE SCALE GENOMIC DNA]</scope>
    <source>
        <strain evidence="10 11">JCM14086</strain>
    </source>
</reference>
<keyword evidence="5 7" id="KW-0648">Protein biosynthesis</keyword>
<dbReference type="Pfam" id="PF19269">
    <property type="entry name" value="Anticodon_2"/>
    <property type="match status" value="1"/>
</dbReference>
<dbReference type="RefSeq" id="WP_185692037.1">
    <property type="nucleotide sequence ID" value="NZ_JACHVA010000052.1"/>
</dbReference>
<organism evidence="10 11">
    <name type="scientific">Puniceicoccus vermicola</name>
    <dbReference type="NCBI Taxonomy" id="388746"/>
    <lineage>
        <taxon>Bacteria</taxon>
        <taxon>Pseudomonadati</taxon>
        <taxon>Verrucomicrobiota</taxon>
        <taxon>Opitutia</taxon>
        <taxon>Puniceicoccales</taxon>
        <taxon>Puniceicoccaceae</taxon>
        <taxon>Puniceicoccus</taxon>
    </lineage>
</organism>
<evidence type="ECO:0000256" key="2">
    <source>
        <dbReference type="ARBA" id="ARBA00022598"/>
    </source>
</evidence>
<keyword evidence="6 7" id="KW-0030">Aminoacyl-tRNA synthetase</keyword>
<comment type="caution">
    <text evidence="10">The sequence shown here is derived from an EMBL/GenBank/DDBJ whole genome shotgun (WGS) entry which is preliminary data.</text>
</comment>
<comment type="subunit">
    <text evidence="7">Monomer.</text>
</comment>
<gene>
    <name evidence="7" type="primary">gltX</name>
    <name evidence="10" type="ORF">H5P30_05985</name>
</gene>
<keyword evidence="11" id="KW-1185">Reference proteome</keyword>
<dbReference type="InterPro" id="IPR020751">
    <property type="entry name" value="aa-tRNA-synth_I_codon-bd_sub2"/>
</dbReference>
<dbReference type="PANTHER" id="PTHR43311">
    <property type="entry name" value="GLUTAMATE--TRNA LIGASE"/>
    <property type="match status" value="1"/>
</dbReference>
<keyword evidence="7" id="KW-0963">Cytoplasm</keyword>
<feature type="short sequence motif" description="'KMSKS' region" evidence="7">
    <location>
        <begin position="227"/>
        <end position="231"/>
    </location>
</feature>
<dbReference type="GO" id="GO:0000049">
    <property type="term" value="F:tRNA binding"/>
    <property type="evidence" value="ECO:0007669"/>
    <property type="project" value="InterPro"/>
</dbReference>
<dbReference type="EMBL" id="JACHVA010000052">
    <property type="protein sequence ID" value="MBC2601322.1"/>
    <property type="molecule type" value="Genomic_DNA"/>
</dbReference>
<dbReference type="CDD" id="cd00808">
    <property type="entry name" value="GluRS_core"/>
    <property type="match status" value="1"/>
</dbReference>
<dbReference type="GO" id="GO:0005829">
    <property type="term" value="C:cytosol"/>
    <property type="evidence" value="ECO:0007669"/>
    <property type="project" value="TreeGrafter"/>
</dbReference>
<comment type="subcellular location">
    <subcellularLocation>
        <location evidence="7">Cytoplasm</location>
    </subcellularLocation>
</comment>
<evidence type="ECO:0000313" key="11">
    <source>
        <dbReference type="Proteomes" id="UP000525652"/>
    </source>
</evidence>
<evidence type="ECO:0000256" key="5">
    <source>
        <dbReference type="ARBA" id="ARBA00022917"/>
    </source>
</evidence>
<dbReference type="InterPro" id="IPR045462">
    <property type="entry name" value="aa-tRNA-synth_I_cd-bd"/>
</dbReference>
<dbReference type="Gene3D" id="3.40.50.620">
    <property type="entry name" value="HUPs"/>
    <property type="match status" value="2"/>
</dbReference>
<dbReference type="SUPFAM" id="SSF48163">
    <property type="entry name" value="An anticodon-binding domain of class I aminoacyl-tRNA synthetases"/>
    <property type="match status" value="1"/>
</dbReference>
<dbReference type="InterPro" id="IPR049940">
    <property type="entry name" value="GluQ/Sye"/>
</dbReference>
<evidence type="ECO:0000259" key="9">
    <source>
        <dbReference type="Pfam" id="PF19269"/>
    </source>
</evidence>
<dbReference type="SUPFAM" id="SSF52374">
    <property type="entry name" value="Nucleotidylyl transferase"/>
    <property type="match status" value="1"/>
</dbReference>
<keyword evidence="2 7" id="KW-0436">Ligase</keyword>
<evidence type="ECO:0000256" key="1">
    <source>
        <dbReference type="ARBA" id="ARBA00007894"/>
    </source>
</evidence>
<sequence length="463" mass="52262">MPDVRVRFAPSPTGFFHIGSARTALFNWLYARHCNGIFVLRIEDTDHERNTPEALRVLLEGMRWLGLDWDEGPEVGGDKGPYFQSQRSEIYKAAVQKLLDNGRAYEKDGAVFFRLEGERYREHDQYLGEEVEKVRAEPMIFEDAIRGRIERVVDRDFPIVRANGDPVFHLVNVVDDIEMGITHVIRGEDHLANTARHLELFYALGAKPPVFAHLPLILKDPAVGKGKMSKRDQGALIEEYQNRHFLAEAVRNFLCLLGWNPKDDREIMPIGEIIENFDFPGIQKGAARFDEAKLRHMNGHYLRELPVESYAWLARPILAGAGIIEEDADEDFLQKVLELCRPKLDLLENLGDYCGFFFTRDYPMDEKARAKVGKKADPSVLATELLAEVRAEGSKGSAGFELAIERAAEKNDRKSGAYRPLTRFAVTGSLSGPDLGAIIDLLGLEEVAARLEKLAAEKEEENS</sequence>
<feature type="binding site" evidence="7">
    <location>
        <position position="230"/>
    </location>
    <ligand>
        <name>ATP</name>
        <dbReference type="ChEBI" id="CHEBI:30616"/>
    </ligand>
</feature>
<evidence type="ECO:0000313" key="10">
    <source>
        <dbReference type="EMBL" id="MBC2601322.1"/>
    </source>
</evidence>
<comment type="catalytic activity">
    <reaction evidence="7">
        <text>tRNA(Glu) + L-glutamate + ATP = L-glutamyl-tRNA(Glu) + AMP + diphosphate</text>
        <dbReference type="Rhea" id="RHEA:23540"/>
        <dbReference type="Rhea" id="RHEA-COMP:9663"/>
        <dbReference type="Rhea" id="RHEA-COMP:9680"/>
        <dbReference type="ChEBI" id="CHEBI:29985"/>
        <dbReference type="ChEBI" id="CHEBI:30616"/>
        <dbReference type="ChEBI" id="CHEBI:33019"/>
        <dbReference type="ChEBI" id="CHEBI:78442"/>
        <dbReference type="ChEBI" id="CHEBI:78520"/>
        <dbReference type="ChEBI" id="CHEBI:456215"/>
        <dbReference type="EC" id="6.1.1.17"/>
    </reaction>
</comment>
<comment type="similarity">
    <text evidence="1 7">Belongs to the class-I aminoacyl-tRNA synthetase family. Glutamate--tRNA ligase type 1 subfamily.</text>
</comment>
<dbReference type="Gene3D" id="1.10.10.350">
    <property type="match status" value="1"/>
</dbReference>
<protein>
    <recommendedName>
        <fullName evidence="7">Glutamate--tRNA ligase</fullName>
        <ecNumber evidence="7">6.1.1.17</ecNumber>
    </recommendedName>
    <alternativeName>
        <fullName evidence="7">Glutamyl-tRNA synthetase</fullName>
        <shortName evidence="7">GluRS</shortName>
    </alternativeName>
</protein>
<dbReference type="InterPro" id="IPR008925">
    <property type="entry name" value="aa_tRNA-synth_I_cd-bd_sf"/>
</dbReference>
<evidence type="ECO:0000256" key="4">
    <source>
        <dbReference type="ARBA" id="ARBA00022840"/>
    </source>
</evidence>
<dbReference type="PRINTS" id="PR00987">
    <property type="entry name" value="TRNASYNTHGLU"/>
</dbReference>
<evidence type="ECO:0000256" key="7">
    <source>
        <dbReference type="HAMAP-Rule" id="MF_00022"/>
    </source>
</evidence>
<dbReference type="InterPro" id="IPR000924">
    <property type="entry name" value="Glu/Gln-tRNA-synth"/>
</dbReference>
<keyword evidence="3 7" id="KW-0547">Nucleotide-binding</keyword>
<dbReference type="HAMAP" id="MF_00022">
    <property type="entry name" value="Glu_tRNA_synth_type1"/>
    <property type="match status" value="1"/>
</dbReference>
<dbReference type="Proteomes" id="UP000525652">
    <property type="component" value="Unassembled WGS sequence"/>
</dbReference>
<dbReference type="GO" id="GO:0005524">
    <property type="term" value="F:ATP binding"/>
    <property type="evidence" value="ECO:0007669"/>
    <property type="project" value="UniProtKB-UniRule"/>
</dbReference>
<feature type="domain" description="Glutamyl/glutaminyl-tRNA synthetase class Ib catalytic" evidence="8">
    <location>
        <begin position="136"/>
        <end position="295"/>
    </location>
</feature>
<dbReference type="EC" id="6.1.1.17" evidence="7"/>
<feature type="domain" description="Aminoacyl-tRNA synthetase class I anticodon-binding" evidence="9">
    <location>
        <begin position="313"/>
        <end position="453"/>
    </location>
</feature>
<evidence type="ECO:0000256" key="3">
    <source>
        <dbReference type="ARBA" id="ARBA00022741"/>
    </source>
</evidence>
<feature type="short sequence motif" description="'HIGH' region" evidence="7">
    <location>
        <begin position="10"/>
        <end position="20"/>
    </location>
</feature>
<dbReference type="GO" id="GO:0006424">
    <property type="term" value="P:glutamyl-tRNA aminoacylation"/>
    <property type="evidence" value="ECO:0007669"/>
    <property type="project" value="UniProtKB-UniRule"/>
</dbReference>
<comment type="caution">
    <text evidence="7">Lacks conserved residue(s) required for the propagation of feature annotation.</text>
</comment>
<comment type="function">
    <text evidence="7">Catalyzes the attachment of glutamate to tRNA(Glu) in a two-step reaction: glutamate is first activated by ATP to form Glu-AMP and then transferred to the acceptor end of tRNA(Glu).</text>
</comment>
<dbReference type="PANTHER" id="PTHR43311:SF2">
    <property type="entry name" value="GLUTAMATE--TRNA LIGASE, MITOCHONDRIAL-RELATED"/>
    <property type="match status" value="1"/>
</dbReference>
<proteinExistence type="inferred from homology"/>
<dbReference type="InterPro" id="IPR004527">
    <property type="entry name" value="Glu-tRNA-ligase_bac/mito"/>
</dbReference>
<dbReference type="AlphaFoldDB" id="A0A7X1AWW0"/>
<name>A0A7X1AWW0_9BACT</name>
<feature type="domain" description="Glutamyl/glutaminyl-tRNA synthetase class Ib catalytic" evidence="8">
    <location>
        <begin position="4"/>
        <end position="108"/>
    </location>
</feature>
<accession>A0A7X1AWW0</accession>